<evidence type="ECO:0000313" key="2">
    <source>
        <dbReference type="Proteomes" id="UP000235965"/>
    </source>
</evidence>
<reference evidence="1 2" key="1">
    <citation type="submission" date="2017-12" db="EMBL/GenBank/DDBJ databases">
        <title>Hemimetabolous genomes reveal molecular basis of termite eusociality.</title>
        <authorList>
            <person name="Harrison M.C."/>
            <person name="Jongepier E."/>
            <person name="Robertson H.M."/>
            <person name="Arning N."/>
            <person name="Bitard-Feildel T."/>
            <person name="Chao H."/>
            <person name="Childers C.P."/>
            <person name="Dinh H."/>
            <person name="Doddapaneni H."/>
            <person name="Dugan S."/>
            <person name="Gowin J."/>
            <person name="Greiner C."/>
            <person name="Han Y."/>
            <person name="Hu H."/>
            <person name="Hughes D.S.T."/>
            <person name="Huylmans A.-K."/>
            <person name="Kemena C."/>
            <person name="Kremer L.P.M."/>
            <person name="Lee S.L."/>
            <person name="Lopez-Ezquerra A."/>
            <person name="Mallet L."/>
            <person name="Monroy-Kuhn J.M."/>
            <person name="Moser A."/>
            <person name="Murali S.C."/>
            <person name="Muzny D.M."/>
            <person name="Otani S."/>
            <person name="Piulachs M.-D."/>
            <person name="Poelchau M."/>
            <person name="Qu J."/>
            <person name="Schaub F."/>
            <person name="Wada-Katsumata A."/>
            <person name="Worley K.C."/>
            <person name="Xie Q."/>
            <person name="Ylla G."/>
            <person name="Poulsen M."/>
            <person name="Gibbs R.A."/>
            <person name="Schal C."/>
            <person name="Richards S."/>
            <person name="Belles X."/>
            <person name="Korb J."/>
            <person name="Bornberg-Bauer E."/>
        </authorList>
    </citation>
    <scope>NUCLEOTIDE SEQUENCE [LARGE SCALE GENOMIC DNA]</scope>
    <source>
        <tissue evidence="1">Whole body</tissue>
    </source>
</reference>
<dbReference type="InParanoid" id="A0A2J7RDX3"/>
<dbReference type="EMBL" id="NEVH01005280">
    <property type="protein sequence ID" value="PNF39028.1"/>
    <property type="molecule type" value="Genomic_DNA"/>
</dbReference>
<accession>A0A2J7RDX3</accession>
<proteinExistence type="predicted"/>
<organism evidence="1 2">
    <name type="scientific">Cryptotermes secundus</name>
    <dbReference type="NCBI Taxonomy" id="105785"/>
    <lineage>
        <taxon>Eukaryota</taxon>
        <taxon>Metazoa</taxon>
        <taxon>Ecdysozoa</taxon>
        <taxon>Arthropoda</taxon>
        <taxon>Hexapoda</taxon>
        <taxon>Insecta</taxon>
        <taxon>Pterygota</taxon>
        <taxon>Neoptera</taxon>
        <taxon>Polyneoptera</taxon>
        <taxon>Dictyoptera</taxon>
        <taxon>Blattodea</taxon>
        <taxon>Blattoidea</taxon>
        <taxon>Termitoidae</taxon>
        <taxon>Kalotermitidae</taxon>
        <taxon>Cryptotermitinae</taxon>
        <taxon>Cryptotermes</taxon>
    </lineage>
</organism>
<gene>
    <name evidence="1" type="ORF">B7P43_G04845</name>
</gene>
<dbReference type="Proteomes" id="UP000235965">
    <property type="component" value="Unassembled WGS sequence"/>
</dbReference>
<evidence type="ECO:0000313" key="1">
    <source>
        <dbReference type="EMBL" id="PNF39028.1"/>
    </source>
</evidence>
<comment type="caution">
    <text evidence="1">The sequence shown here is derived from an EMBL/GenBank/DDBJ whole genome shotgun (WGS) entry which is preliminary data.</text>
</comment>
<protein>
    <submittedName>
        <fullName evidence="1">Uncharacterized protein</fullName>
    </submittedName>
</protein>
<sequence length="89" mass="10417">MEEMHIPWKLITLVRATMRKTQCQIKIQNMLSSPIITRNRVRQEDSLACLLFNIALEKVVRDADINTRGTIFYKPVQILAFADDIDINW</sequence>
<name>A0A2J7RDX3_9NEOP</name>
<dbReference type="AlphaFoldDB" id="A0A2J7RDX3"/>
<keyword evidence="2" id="KW-1185">Reference proteome</keyword>